<dbReference type="GO" id="GO:0020037">
    <property type="term" value="F:heme binding"/>
    <property type="evidence" value="ECO:0007669"/>
    <property type="project" value="InterPro"/>
</dbReference>
<feature type="chain" id="PRO_5020227265" evidence="5">
    <location>
        <begin position="26"/>
        <end position="104"/>
    </location>
</feature>
<dbReference type="AlphaFoldDB" id="A0A4D7AT88"/>
<dbReference type="InterPro" id="IPR036909">
    <property type="entry name" value="Cyt_c-like_dom_sf"/>
</dbReference>
<evidence type="ECO:0000313" key="7">
    <source>
        <dbReference type="EMBL" id="QCI64149.1"/>
    </source>
</evidence>
<keyword evidence="1 4" id="KW-0349">Heme</keyword>
<organism evidence="7 8">
    <name type="scientific">Phreatobacter stygius</name>
    <dbReference type="NCBI Taxonomy" id="1940610"/>
    <lineage>
        <taxon>Bacteria</taxon>
        <taxon>Pseudomonadati</taxon>
        <taxon>Pseudomonadota</taxon>
        <taxon>Alphaproteobacteria</taxon>
        <taxon>Hyphomicrobiales</taxon>
        <taxon>Phreatobacteraceae</taxon>
        <taxon>Phreatobacter</taxon>
    </lineage>
</organism>
<gene>
    <name evidence="7" type="ORF">E8M01_07765</name>
</gene>
<sequence length="104" mass="10471">MGALRVAATACVAAGLALAWTPARAQSVPQSMPVGALACGGCHPAVSGGLVPPLAGMPADGVTEAMLAFRSGARPATVMDRIAKGFSEDEIRALAAWFAREKPP</sequence>
<evidence type="ECO:0000256" key="3">
    <source>
        <dbReference type="ARBA" id="ARBA00023004"/>
    </source>
</evidence>
<dbReference type="SUPFAM" id="SSF46626">
    <property type="entry name" value="Cytochrome c"/>
    <property type="match status" value="1"/>
</dbReference>
<feature type="domain" description="Cytochrome c" evidence="6">
    <location>
        <begin position="10"/>
        <end position="102"/>
    </location>
</feature>
<dbReference type="Proteomes" id="UP000298781">
    <property type="component" value="Chromosome"/>
</dbReference>
<evidence type="ECO:0000259" key="6">
    <source>
        <dbReference type="PROSITE" id="PS51007"/>
    </source>
</evidence>
<keyword evidence="2 4" id="KW-0479">Metal-binding</keyword>
<dbReference type="GO" id="GO:0009055">
    <property type="term" value="F:electron transfer activity"/>
    <property type="evidence" value="ECO:0007669"/>
    <property type="project" value="InterPro"/>
</dbReference>
<dbReference type="InterPro" id="IPR009056">
    <property type="entry name" value="Cyt_c-like_dom"/>
</dbReference>
<feature type="signal peptide" evidence="5">
    <location>
        <begin position="1"/>
        <end position="25"/>
    </location>
</feature>
<dbReference type="EMBL" id="CP039690">
    <property type="protein sequence ID" value="QCI64149.1"/>
    <property type="molecule type" value="Genomic_DNA"/>
</dbReference>
<proteinExistence type="predicted"/>
<evidence type="ECO:0000256" key="4">
    <source>
        <dbReference type="PROSITE-ProRule" id="PRU00433"/>
    </source>
</evidence>
<keyword evidence="8" id="KW-1185">Reference proteome</keyword>
<protein>
    <submittedName>
        <fullName evidence="7">Cytochrome C</fullName>
    </submittedName>
</protein>
<evidence type="ECO:0000256" key="2">
    <source>
        <dbReference type="ARBA" id="ARBA00022723"/>
    </source>
</evidence>
<evidence type="ECO:0000256" key="5">
    <source>
        <dbReference type="SAM" id="SignalP"/>
    </source>
</evidence>
<dbReference type="PROSITE" id="PS51007">
    <property type="entry name" value="CYTC"/>
    <property type="match status" value="1"/>
</dbReference>
<accession>A0A4D7AT88</accession>
<evidence type="ECO:0000313" key="8">
    <source>
        <dbReference type="Proteomes" id="UP000298781"/>
    </source>
</evidence>
<dbReference type="GO" id="GO:0046872">
    <property type="term" value="F:metal ion binding"/>
    <property type="evidence" value="ECO:0007669"/>
    <property type="project" value="UniProtKB-KW"/>
</dbReference>
<keyword evidence="3 4" id="KW-0408">Iron</keyword>
<dbReference type="OrthoDB" id="9808603at2"/>
<dbReference type="Gene3D" id="1.10.760.10">
    <property type="entry name" value="Cytochrome c-like domain"/>
    <property type="match status" value="1"/>
</dbReference>
<evidence type="ECO:0000256" key="1">
    <source>
        <dbReference type="ARBA" id="ARBA00022617"/>
    </source>
</evidence>
<dbReference type="KEGG" id="pstg:E8M01_07765"/>
<reference evidence="7 8" key="1">
    <citation type="submission" date="2019-04" db="EMBL/GenBank/DDBJ databases">
        <title>Phreatobacter aquaticus sp. nov.</title>
        <authorList>
            <person name="Choi A."/>
        </authorList>
    </citation>
    <scope>NUCLEOTIDE SEQUENCE [LARGE SCALE GENOMIC DNA]</scope>
    <source>
        <strain evidence="7 8">KCTC 52518</strain>
    </source>
</reference>
<name>A0A4D7AT88_9HYPH</name>
<keyword evidence="5" id="KW-0732">Signal</keyword>